<comment type="similarity">
    <text evidence="2">Belongs to the serine-aspartate repeat-containing protein (SDr) family.</text>
</comment>
<dbReference type="Gene3D" id="2.60.40.10">
    <property type="entry name" value="Immunoglobulins"/>
    <property type="match status" value="1"/>
</dbReference>
<evidence type="ECO:0000313" key="12">
    <source>
        <dbReference type="Proteomes" id="UP000321794"/>
    </source>
</evidence>
<gene>
    <name evidence="11" type="ORF">LZY01_11490</name>
</gene>
<dbReference type="RefSeq" id="WP_162254319.1">
    <property type="nucleotide sequence ID" value="NZ_BJZK01000011.1"/>
</dbReference>
<keyword evidence="6" id="KW-0572">Peptidoglycan-anchor</keyword>
<reference evidence="11 12" key="1">
    <citation type="submission" date="2019-07" db="EMBL/GenBank/DDBJ databases">
        <title>Whole genome shotgun sequence of Lactobacillus zymae NBRC 107157.</title>
        <authorList>
            <person name="Hosoyama A."/>
            <person name="Uohara A."/>
            <person name="Ohji S."/>
            <person name="Ichikawa N."/>
        </authorList>
    </citation>
    <scope>NUCLEOTIDE SEQUENCE [LARGE SCALE GENOMIC DNA]</scope>
    <source>
        <strain evidence="11 12">NBRC 107157</strain>
    </source>
</reference>
<proteinExistence type="inferred from homology"/>
<organism evidence="11 12">
    <name type="scientific">Levilactobacillus zymae</name>
    <dbReference type="NCBI Taxonomy" id="267363"/>
    <lineage>
        <taxon>Bacteria</taxon>
        <taxon>Bacillati</taxon>
        <taxon>Bacillota</taxon>
        <taxon>Bacilli</taxon>
        <taxon>Lactobacillales</taxon>
        <taxon>Lactobacillaceae</taxon>
        <taxon>Levilactobacillus</taxon>
    </lineage>
</organism>
<dbReference type="SUPFAM" id="SSF49478">
    <property type="entry name" value="Cna protein B-type domain"/>
    <property type="match status" value="1"/>
</dbReference>
<accession>A0ABQ0WWA4</accession>
<dbReference type="Proteomes" id="UP000321794">
    <property type="component" value="Unassembled WGS sequence"/>
</dbReference>
<protein>
    <submittedName>
        <fullName evidence="11">Uncharacterized protein</fullName>
    </submittedName>
</protein>
<evidence type="ECO:0000313" key="11">
    <source>
        <dbReference type="EMBL" id="GEO71981.1"/>
    </source>
</evidence>
<feature type="domain" description="SDR-like Ig" evidence="10">
    <location>
        <begin position="64"/>
        <end position="158"/>
    </location>
</feature>
<dbReference type="SUPFAM" id="SSF49401">
    <property type="entry name" value="Bacterial adhesins"/>
    <property type="match status" value="2"/>
</dbReference>
<evidence type="ECO:0000256" key="3">
    <source>
        <dbReference type="ARBA" id="ARBA00022512"/>
    </source>
</evidence>
<evidence type="ECO:0000256" key="1">
    <source>
        <dbReference type="ARBA" id="ARBA00004168"/>
    </source>
</evidence>
<comment type="subcellular location">
    <subcellularLocation>
        <location evidence="1">Secreted</location>
        <location evidence="1">Cell wall</location>
        <topology evidence="1">Peptidoglycan-anchor</topology>
    </subcellularLocation>
</comment>
<dbReference type="InterPro" id="IPR013783">
    <property type="entry name" value="Ig-like_fold"/>
</dbReference>
<dbReference type="InterPro" id="IPR008456">
    <property type="entry name" value="Collagen-bd_dom"/>
</dbReference>
<feature type="domain" description="SpaA-like prealbumin fold" evidence="9">
    <location>
        <begin position="320"/>
        <end position="409"/>
    </location>
</feature>
<sequence>MLNVQTAPKQSWRTGLLLLVTFLVTLVAGGVHADASTVATNGLTADDAVITNDAGETQSKTHSLDQYSAYTAAYKWSLNDDVTLKSGDTATVTLPANVRPTYDYSFAINDPETHSQVGTFDIKKDSTTGTITFNDYLVTHNLNRHGTLELGVNGKTVTNQDNAQWLINKIGWLSDTKLVAGHPTTANWNVAFNPNGKDLKDVTLTDKLGDDQTYVAGSVKAETGTFKDGQFTPDGGTVTPDVTVDGNTITMKFDHVDKGVNLNYQAAITGIPSVNYWANEVSMTATNGDTPVTGLVHATIAWGGDGSATGNQGKPAVTQGRVKLIKTDAKTNAALAGAQYSLFTQAGKLVQANLTTNAAGELNVTKLALGDYYFVETKAPAGYDLATKRAAFTLSKANPAATVRVTDTKTATDGQHNGGHHGNHPHCGGQTNGGFGVISWTSVSVHAWSSVNVFAGIHDIFGGFTGIGWHSTRSISFTTNLFTYLAW</sequence>
<feature type="chain" id="PRO_5045401826" evidence="7">
    <location>
        <begin position="34"/>
        <end position="487"/>
    </location>
</feature>
<dbReference type="Gene3D" id="2.60.40.740">
    <property type="match status" value="1"/>
</dbReference>
<dbReference type="Gene3D" id="2.60.40.1280">
    <property type="match status" value="1"/>
</dbReference>
<dbReference type="InterPro" id="IPR008966">
    <property type="entry name" value="Adhesion_dom_sf"/>
</dbReference>
<dbReference type="Pfam" id="PF05737">
    <property type="entry name" value="Collagen_bind"/>
    <property type="match status" value="1"/>
</dbReference>
<dbReference type="InterPro" id="IPR041033">
    <property type="entry name" value="SpaA_PFL_dom_1"/>
</dbReference>
<dbReference type="PANTHER" id="PTHR36108">
    <property type="entry name" value="COLOSSIN-B-RELATED"/>
    <property type="match status" value="1"/>
</dbReference>
<keyword evidence="4" id="KW-0964">Secreted</keyword>
<keyword evidence="3" id="KW-0134">Cell wall</keyword>
<dbReference type="Pfam" id="PF17802">
    <property type="entry name" value="SpaA"/>
    <property type="match status" value="1"/>
</dbReference>
<evidence type="ECO:0000256" key="5">
    <source>
        <dbReference type="ARBA" id="ARBA00022729"/>
    </source>
</evidence>
<keyword evidence="12" id="KW-1185">Reference proteome</keyword>
<feature type="domain" description="Collagen binding" evidence="8">
    <location>
        <begin position="181"/>
        <end position="288"/>
    </location>
</feature>
<keyword evidence="5 7" id="KW-0732">Signal</keyword>
<dbReference type="InterPro" id="IPR011252">
    <property type="entry name" value="Fibrogen-bd_dom1"/>
</dbReference>
<dbReference type="Pfam" id="PF17961">
    <property type="entry name" value="Big_8"/>
    <property type="match status" value="1"/>
</dbReference>
<evidence type="ECO:0000256" key="2">
    <source>
        <dbReference type="ARBA" id="ARBA00007257"/>
    </source>
</evidence>
<evidence type="ECO:0000256" key="4">
    <source>
        <dbReference type="ARBA" id="ARBA00022525"/>
    </source>
</evidence>
<evidence type="ECO:0000259" key="8">
    <source>
        <dbReference type="Pfam" id="PF05737"/>
    </source>
</evidence>
<evidence type="ECO:0000256" key="6">
    <source>
        <dbReference type="ARBA" id="ARBA00023088"/>
    </source>
</evidence>
<name>A0ABQ0WWA4_9LACO</name>
<feature type="signal peptide" evidence="7">
    <location>
        <begin position="1"/>
        <end position="33"/>
    </location>
</feature>
<dbReference type="EMBL" id="BJZK01000011">
    <property type="protein sequence ID" value="GEO71981.1"/>
    <property type="molecule type" value="Genomic_DNA"/>
</dbReference>
<comment type="caution">
    <text evidence="11">The sequence shown here is derived from an EMBL/GenBank/DDBJ whole genome shotgun (WGS) entry which is preliminary data.</text>
</comment>
<evidence type="ECO:0000259" key="10">
    <source>
        <dbReference type="Pfam" id="PF17961"/>
    </source>
</evidence>
<evidence type="ECO:0000256" key="7">
    <source>
        <dbReference type="SAM" id="SignalP"/>
    </source>
</evidence>
<dbReference type="InterPro" id="IPR041171">
    <property type="entry name" value="SDR_Ig"/>
</dbReference>
<evidence type="ECO:0000259" key="9">
    <source>
        <dbReference type="Pfam" id="PF17802"/>
    </source>
</evidence>
<dbReference type="PANTHER" id="PTHR36108:SF13">
    <property type="entry name" value="COLOSSIN-B-RELATED"/>
    <property type="match status" value="1"/>
</dbReference>